<feature type="region of interest" description="Disordered" evidence="2">
    <location>
        <begin position="159"/>
        <end position="228"/>
    </location>
</feature>
<reference evidence="4 5" key="1">
    <citation type="submission" date="2021-05" db="EMBL/GenBank/DDBJ databases">
        <authorList>
            <person name="Zahm M."/>
            <person name="Klopp C."/>
            <person name="Cabau C."/>
            <person name="Kuhl H."/>
            <person name="Suciu R."/>
            <person name="Ciorpac M."/>
            <person name="Holostenco D."/>
            <person name="Gessner J."/>
            <person name="Wuertz S."/>
            <person name="Hohne C."/>
            <person name="Stock M."/>
            <person name="Gislard M."/>
            <person name="Lluch J."/>
            <person name="Milhes M."/>
            <person name="Lampietro C."/>
            <person name="Lopez Roques C."/>
            <person name="Donnadieu C."/>
            <person name="Du K."/>
            <person name="Schartl M."/>
            <person name="Guiguen Y."/>
        </authorList>
    </citation>
    <scope>NUCLEOTIDE SEQUENCE [LARGE SCALE GENOMIC DNA]</scope>
    <source>
        <strain evidence="4">Hh-F2</strain>
        <tissue evidence="4">Blood</tissue>
    </source>
</reference>
<protein>
    <submittedName>
        <fullName evidence="4">Genetic suppressor element 1-like isoform X1</fullName>
    </submittedName>
</protein>
<feature type="compositionally biased region" description="Basic and acidic residues" evidence="2">
    <location>
        <begin position="169"/>
        <end position="181"/>
    </location>
</feature>
<feature type="domain" description="Genetic suppressor element-like" evidence="3">
    <location>
        <begin position="561"/>
        <end position="694"/>
    </location>
</feature>
<dbReference type="InterPro" id="IPR022207">
    <property type="entry name" value="GSE-like"/>
</dbReference>
<feature type="compositionally biased region" description="Polar residues" evidence="2">
    <location>
        <begin position="659"/>
        <end position="668"/>
    </location>
</feature>
<sequence>MFIFLQQFAIKPSSHDPHSATLLLKQEKTAMSPVPTHYLPRNTAQELSYSSAGLQRPVQQIIPSGKRSDGYQTGFHSYLSRDAIRPLPTYPGLDTTSCFYPAFLRHLPPQPSVFRYDDPYFLSIRTPFLHLLETTTFSPLHTSTLPLSRDLFESASIKPTGLHQGHQPGHSDSRRNKEDVPSSRARYCKQERVAHRVSPGSVRDQEPPTEESRRLREAAQESDCSRRTELKQDVYSPPLHPKHYFNRQGGSWLESHPYIPSFGHSIQPLHKTMGHETGSWKGISSSLTEIPNYISFGRIQRTSKTENTTGPVLSSSNRLRCLSPSSSSLHIDKANRPSLLERVTDVVTMRETQNHLQKNLNKKANNFTGKKTDGTRPKDREDRAHLCNTEPLNNFSPATCSREFFRDMSTEPQDSSGALDFSQQSKYENNRAWDKHGRNYCKATDKTKHSLKICTSEQQRPCRDKSISLEHNVSGMGSMLDLLTQVPYYLRVAYNNSKQESTGRDSTLQDSQEQCLDLSITSPAGNTNRRKITSSQVQNTAMPHSMDPDSHRTNTEALLIQRPVVSNLDILERKLKQTKKRGLPFNCDFPAYGTCKRRMSTLVSRLTAEPPIKLDNSPGKVVFLELLGLATRKEGVKQQRKRRRLLGDSSPDVPPLQKSRPTLLSAAKSNSQFQEINGAMDTDEKKQFLAHLELKPLASYAEYNTSSQLSAKMHKGQTQSSDQSGEDQSEGTANEDEMEWQTKWQGIASVFETYQEYMEEKDLEESVLHEQLRCLKEINDELNFIANNLSSHMQGLEANKQKLETERNNHQTALDCLKKCLISSM</sequence>
<gene>
    <name evidence="4" type="ORF">HHUSO_G3976</name>
</gene>
<dbReference type="PANTHER" id="PTHR17608">
    <property type="entry name" value="GENETIC SUPPRESSOR ELEMENT 1"/>
    <property type="match status" value="1"/>
</dbReference>
<evidence type="ECO:0000256" key="1">
    <source>
        <dbReference type="SAM" id="Coils"/>
    </source>
</evidence>
<dbReference type="PANTHER" id="PTHR17608:SF4">
    <property type="entry name" value="GENETIC SUPPRESSOR ELEMENT 1"/>
    <property type="match status" value="1"/>
</dbReference>
<keyword evidence="5" id="KW-1185">Reference proteome</keyword>
<evidence type="ECO:0000259" key="3">
    <source>
        <dbReference type="Pfam" id="PF12540"/>
    </source>
</evidence>
<feature type="compositionally biased region" description="Basic and acidic residues" evidence="2">
    <location>
        <begin position="203"/>
        <end position="228"/>
    </location>
</feature>
<accession>A0ABR1A433</accession>
<dbReference type="InterPro" id="IPR042337">
    <property type="entry name" value="GSE1"/>
</dbReference>
<evidence type="ECO:0000256" key="2">
    <source>
        <dbReference type="SAM" id="MobiDB-lite"/>
    </source>
</evidence>
<dbReference type="Pfam" id="PF12540">
    <property type="entry name" value="DUF3736"/>
    <property type="match status" value="1"/>
</dbReference>
<dbReference type="Proteomes" id="UP001369086">
    <property type="component" value="Unassembled WGS sequence"/>
</dbReference>
<organism evidence="4 5">
    <name type="scientific">Huso huso</name>
    <name type="common">Beluga</name>
    <name type="synonym">Acipenser huso</name>
    <dbReference type="NCBI Taxonomy" id="61971"/>
    <lineage>
        <taxon>Eukaryota</taxon>
        <taxon>Metazoa</taxon>
        <taxon>Chordata</taxon>
        <taxon>Craniata</taxon>
        <taxon>Vertebrata</taxon>
        <taxon>Euteleostomi</taxon>
        <taxon>Actinopterygii</taxon>
        <taxon>Chondrostei</taxon>
        <taxon>Acipenseriformes</taxon>
        <taxon>Acipenseridae</taxon>
        <taxon>Huso</taxon>
    </lineage>
</organism>
<feature type="region of interest" description="Disordered" evidence="2">
    <location>
        <begin position="709"/>
        <end position="738"/>
    </location>
</feature>
<evidence type="ECO:0000313" key="5">
    <source>
        <dbReference type="Proteomes" id="UP001369086"/>
    </source>
</evidence>
<comment type="caution">
    <text evidence="4">The sequence shown here is derived from an EMBL/GenBank/DDBJ whole genome shotgun (WGS) entry which is preliminary data.</text>
</comment>
<feature type="region of interest" description="Disordered" evidence="2">
    <location>
        <begin position="638"/>
        <end position="668"/>
    </location>
</feature>
<feature type="compositionally biased region" description="Acidic residues" evidence="2">
    <location>
        <begin position="724"/>
        <end position="738"/>
    </location>
</feature>
<name>A0ABR1A433_HUSHU</name>
<feature type="compositionally biased region" description="Polar residues" evidence="2">
    <location>
        <begin position="520"/>
        <end position="542"/>
    </location>
</feature>
<keyword evidence="1" id="KW-0175">Coiled coil</keyword>
<feature type="coiled-coil region" evidence="1">
    <location>
        <begin position="786"/>
        <end position="820"/>
    </location>
</feature>
<proteinExistence type="predicted"/>
<dbReference type="EMBL" id="JAHFZB010000003">
    <property type="protein sequence ID" value="KAK6491801.1"/>
    <property type="molecule type" value="Genomic_DNA"/>
</dbReference>
<feature type="region of interest" description="Disordered" evidence="2">
    <location>
        <begin position="520"/>
        <end position="551"/>
    </location>
</feature>
<evidence type="ECO:0000313" key="4">
    <source>
        <dbReference type="EMBL" id="KAK6491801.1"/>
    </source>
</evidence>